<comment type="subcellular location">
    <subcellularLocation>
        <location evidence="6">Membrane</location>
        <topology evidence="6">Single-pass type II membrane protein</topology>
    </subcellularLocation>
</comment>
<dbReference type="GO" id="GO:0009003">
    <property type="term" value="F:signal peptidase activity"/>
    <property type="evidence" value="ECO:0007669"/>
    <property type="project" value="UniProtKB-EC"/>
</dbReference>
<name>A0A955RJ56_9BACT</name>
<dbReference type="Pfam" id="PF10502">
    <property type="entry name" value="Peptidase_S26"/>
    <property type="match status" value="1"/>
</dbReference>
<protein>
    <recommendedName>
        <fullName evidence="3 6">Signal peptidase I</fullName>
        <ecNumber evidence="3 6">3.4.21.89</ecNumber>
    </recommendedName>
</protein>
<evidence type="ECO:0000256" key="6">
    <source>
        <dbReference type="RuleBase" id="RU362042"/>
    </source>
</evidence>
<keyword evidence="6" id="KW-1133">Transmembrane helix</keyword>
<dbReference type="InterPro" id="IPR000223">
    <property type="entry name" value="Pept_S26A_signal_pept_1"/>
</dbReference>
<dbReference type="InterPro" id="IPR019533">
    <property type="entry name" value="Peptidase_S26"/>
</dbReference>
<comment type="similarity">
    <text evidence="2 6">Belongs to the peptidase S26 family.</text>
</comment>
<dbReference type="PRINTS" id="PR00727">
    <property type="entry name" value="LEADERPTASE"/>
</dbReference>
<feature type="transmembrane region" description="Helical" evidence="6">
    <location>
        <begin position="24"/>
        <end position="44"/>
    </location>
</feature>
<evidence type="ECO:0000256" key="1">
    <source>
        <dbReference type="ARBA" id="ARBA00000677"/>
    </source>
</evidence>
<evidence type="ECO:0000259" key="7">
    <source>
        <dbReference type="Pfam" id="PF10502"/>
    </source>
</evidence>
<dbReference type="InterPro" id="IPR036286">
    <property type="entry name" value="LexA/Signal_pep-like_sf"/>
</dbReference>
<reference evidence="8" key="2">
    <citation type="journal article" date="2021" name="Microbiome">
        <title>Successional dynamics and alternative stable states in a saline activated sludge microbial community over 9 years.</title>
        <authorList>
            <person name="Wang Y."/>
            <person name="Ye J."/>
            <person name="Ju F."/>
            <person name="Liu L."/>
            <person name="Boyd J.A."/>
            <person name="Deng Y."/>
            <person name="Parks D.H."/>
            <person name="Jiang X."/>
            <person name="Yin X."/>
            <person name="Woodcroft B.J."/>
            <person name="Tyson G.W."/>
            <person name="Hugenholtz P."/>
            <person name="Polz M.F."/>
            <person name="Zhang T."/>
        </authorList>
    </citation>
    <scope>NUCLEOTIDE SEQUENCE</scope>
    <source>
        <strain evidence="8">HKST-UBA14</strain>
    </source>
</reference>
<evidence type="ECO:0000256" key="3">
    <source>
        <dbReference type="ARBA" id="ARBA00013208"/>
    </source>
</evidence>
<sequence length="211" mass="23771">MIGSSNPFLASDNSKSTKDVVTDFLQTIVLALTFSLILYLVFLVPSIVDGPSMEPSFYDNELLFANKTVQWIGNTSFGENYDYKRGDVIIFRHLETNLIKRIIAVEGDTVRISSGSVYVNGKKLEESYIAPGIETWPPTGTRAFLEDNETIRVEEGTYFVLGDNRTVSKDSRYSEVGLVPREDIRGRVFLRYWPINRFGLIGAGEFVETSE</sequence>
<dbReference type="NCBIfam" id="TIGR02227">
    <property type="entry name" value="sigpep_I_bact"/>
    <property type="match status" value="1"/>
</dbReference>
<dbReference type="PANTHER" id="PTHR43390:SF1">
    <property type="entry name" value="CHLOROPLAST PROCESSING PEPTIDASE"/>
    <property type="match status" value="1"/>
</dbReference>
<reference evidence="8" key="1">
    <citation type="submission" date="2020-04" db="EMBL/GenBank/DDBJ databases">
        <authorList>
            <person name="Zhang T."/>
        </authorList>
    </citation>
    <scope>NUCLEOTIDE SEQUENCE</scope>
    <source>
        <strain evidence="8">HKST-UBA14</strain>
    </source>
</reference>
<proteinExistence type="inferred from homology"/>
<dbReference type="EC" id="3.4.21.89" evidence="3 6"/>
<dbReference type="AlphaFoldDB" id="A0A955RJ56"/>
<dbReference type="PROSITE" id="PS00761">
    <property type="entry name" value="SPASE_I_3"/>
    <property type="match status" value="1"/>
</dbReference>
<evidence type="ECO:0000256" key="5">
    <source>
        <dbReference type="PIRSR" id="PIRSR600223-1"/>
    </source>
</evidence>
<dbReference type="CDD" id="cd06530">
    <property type="entry name" value="S26_SPase_I"/>
    <property type="match status" value="1"/>
</dbReference>
<dbReference type="InterPro" id="IPR019758">
    <property type="entry name" value="Pept_S26A_signal_pept_1_CS"/>
</dbReference>
<feature type="domain" description="Peptidase S26" evidence="7">
    <location>
        <begin position="22"/>
        <end position="193"/>
    </location>
</feature>
<evidence type="ECO:0000256" key="2">
    <source>
        <dbReference type="ARBA" id="ARBA00009370"/>
    </source>
</evidence>
<dbReference type="Proteomes" id="UP000783287">
    <property type="component" value="Unassembled WGS sequence"/>
</dbReference>
<evidence type="ECO:0000256" key="4">
    <source>
        <dbReference type="ARBA" id="ARBA00022801"/>
    </source>
</evidence>
<organism evidence="8 9">
    <name type="scientific">Candidatus Dojkabacteria bacterium</name>
    <dbReference type="NCBI Taxonomy" id="2099670"/>
    <lineage>
        <taxon>Bacteria</taxon>
        <taxon>Candidatus Dojkabacteria</taxon>
    </lineage>
</organism>
<dbReference type="GO" id="GO:0006465">
    <property type="term" value="P:signal peptide processing"/>
    <property type="evidence" value="ECO:0007669"/>
    <property type="project" value="InterPro"/>
</dbReference>
<dbReference type="GO" id="GO:0004252">
    <property type="term" value="F:serine-type endopeptidase activity"/>
    <property type="evidence" value="ECO:0007669"/>
    <property type="project" value="InterPro"/>
</dbReference>
<comment type="catalytic activity">
    <reaction evidence="1 6">
        <text>Cleavage of hydrophobic, N-terminal signal or leader sequences from secreted and periplasmic proteins.</text>
        <dbReference type="EC" id="3.4.21.89"/>
    </reaction>
</comment>
<feature type="active site" evidence="5">
    <location>
        <position position="100"/>
    </location>
</feature>
<keyword evidence="6" id="KW-0472">Membrane</keyword>
<dbReference type="PANTHER" id="PTHR43390">
    <property type="entry name" value="SIGNAL PEPTIDASE I"/>
    <property type="match status" value="1"/>
</dbReference>
<evidence type="ECO:0000313" key="9">
    <source>
        <dbReference type="Proteomes" id="UP000783287"/>
    </source>
</evidence>
<keyword evidence="4 6" id="KW-0378">Hydrolase</keyword>
<dbReference type="EMBL" id="JAGQLK010000025">
    <property type="protein sequence ID" value="MCA9383084.1"/>
    <property type="molecule type" value="Genomic_DNA"/>
</dbReference>
<dbReference type="GO" id="GO:0016020">
    <property type="term" value="C:membrane"/>
    <property type="evidence" value="ECO:0007669"/>
    <property type="project" value="UniProtKB-SubCell"/>
</dbReference>
<dbReference type="Gene3D" id="2.10.109.10">
    <property type="entry name" value="Umud Fragment, subunit A"/>
    <property type="match status" value="1"/>
</dbReference>
<dbReference type="SUPFAM" id="SSF51306">
    <property type="entry name" value="LexA/Signal peptidase"/>
    <property type="match status" value="1"/>
</dbReference>
<keyword evidence="6" id="KW-0812">Transmembrane</keyword>
<feature type="active site" evidence="5">
    <location>
        <position position="52"/>
    </location>
</feature>
<gene>
    <name evidence="8" type="primary">lepB</name>
    <name evidence="8" type="ORF">KC909_01845</name>
</gene>
<comment type="caution">
    <text evidence="8">The sequence shown here is derived from an EMBL/GenBank/DDBJ whole genome shotgun (WGS) entry which is preliminary data.</text>
</comment>
<keyword evidence="6" id="KW-0645">Protease</keyword>
<evidence type="ECO:0000313" key="8">
    <source>
        <dbReference type="EMBL" id="MCA9383084.1"/>
    </source>
</evidence>
<accession>A0A955RJ56</accession>